<dbReference type="Gene3D" id="3.30.450.40">
    <property type="match status" value="1"/>
</dbReference>
<accession>A0ABT4DC73</accession>
<protein>
    <submittedName>
        <fullName evidence="2">HD domain-containing protein</fullName>
    </submittedName>
</protein>
<dbReference type="Proteomes" id="UP001144612">
    <property type="component" value="Unassembled WGS sequence"/>
</dbReference>
<gene>
    <name evidence="2" type="ORF">OW729_14275</name>
</gene>
<dbReference type="Pfam" id="PF13487">
    <property type="entry name" value="HD_5"/>
    <property type="match status" value="1"/>
</dbReference>
<sequence>MVEILLKKISFLIEKANMEQDMKNIVEIIYNTFDDCISFDKICVILFTDNKDDYSNYVICKNKSTVEYGFKSNLYKSYLKDIIKNKKSKIINMDIKNDISFNMRESNFEDDLDKVQSNLYIPIISNEICKGVIIFYSSHSNAYSEKDIVLGEIIANCIVVSLEKCILDDGLIIACVKGFAKLVESKDNVTGKHIERIQEISKILALNLSNNEKYKNIINNKYIIDIYHSSAMHDIGKVGIPDGILLKQGKLTPEEFDVIKTHTIIGADVLYKASTSLSGRAKDFFKMAIDIAIAHHEKFDGTGYPYGLYGQYIPLAARIVSVADVLDALSSKRPYKMAMDVEEAINIVVEESGKHFDSDVVEALIIGKKDILETYDKFKEEI</sequence>
<dbReference type="SMART" id="SM00471">
    <property type="entry name" value="HDc"/>
    <property type="match status" value="1"/>
</dbReference>
<dbReference type="InterPro" id="IPR037522">
    <property type="entry name" value="HD_GYP_dom"/>
</dbReference>
<dbReference type="PROSITE" id="PS51832">
    <property type="entry name" value="HD_GYP"/>
    <property type="match status" value="1"/>
</dbReference>
<keyword evidence="3" id="KW-1185">Reference proteome</keyword>
<proteinExistence type="predicted"/>
<dbReference type="InterPro" id="IPR003607">
    <property type="entry name" value="HD/PDEase_dom"/>
</dbReference>
<comment type="caution">
    <text evidence="2">The sequence shown here is derived from an EMBL/GenBank/DDBJ whole genome shotgun (WGS) entry which is preliminary data.</text>
</comment>
<reference evidence="2" key="1">
    <citation type="submission" date="2022-12" db="EMBL/GenBank/DDBJ databases">
        <title>Clostridium sp. nov., isolated from industrial wastewater.</title>
        <authorList>
            <person name="Jiayan W."/>
        </authorList>
    </citation>
    <scope>NUCLEOTIDE SEQUENCE</scope>
    <source>
        <strain evidence="2">ZC22-4</strain>
    </source>
</reference>
<dbReference type="InterPro" id="IPR052020">
    <property type="entry name" value="Cyclic_di-GMP/3'3'-cGAMP_PDE"/>
</dbReference>
<dbReference type="SUPFAM" id="SSF109604">
    <property type="entry name" value="HD-domain/PDEase-like"/>
    <property type="match status" value="1"/>
</dbReference>
<name>A0ABT4DC73_9CLOT</name>
<dbReference type="PANTHER" id="PTHR45228">
    <property type="entry name" value="CYCLIC DI-GMP PHOSPHODIESTERASE TM_0186-RELATED"/>
    <property type="match status" value="1"/>
</dbReference>
<dbReference type="InterPro" id="IPR029016">
    <property type="entry name" value="GAF-like_dom_sf"/>
</dbReference>
<dbReference type="PANTHER" id="PTHR45228:SF5">
    <property type="entry name" value="CYCLIC DI-GMP PHOSPHODIESTERASE VC_1348-RELATED"/>
    <property type="match status" value="1"/>
</dbReference>
<dbReference type="SUPFAM" id="SSF55781">
    <property type="entry name" value="GAF domain-like"/>
    <property type="match status" value="1"/>
</dbReference>
<evidence type="ECO:0000313" key="2">
    <source>
        <dbReference type="EMBL" id="MCY6959783.1"/>
    </source>
</evidence>
<organism evidence="2 3">
    <name type="scientific">Clostridium brassicae</name>
    <dbReference type="NCBI Taxonomy" id="2999072"/>
    <lineage>
        <taxon>Bacteria</taxon>
        <taxon>Bacillati</taxon>
        <taxon>Bacillota</taxon>
        <taxon>Clostridia</taxon>
        <taxon>Eubacteriales</taxon>
        <taxon>Clostridiaceae</taxon>
        <taxon>Clostridium</taxon>
    </lineage>
</organism>
<evidence type="ECO:0000313" key="3">
    <source>
        <dbReference type="Proteomes" id="UP001144612"/>
    </source>
</evidence>
<dbReference type="EMBL" id="JAPQFJ010000016">
    <property type="protein sequence ID" value="MCY6959783.1"/>
    <property type="molecule type" value="Genomic_DNA"/>
</dbReference>
<dbReference type="CDD" id="cd00077">
    <property type="entry name" value="HDc"/>
    <property type="match status" value="1"/>
</dbReference>
<feature type="domain" description="HD-GYP" evidence="1">
    <location>
        <begin position="168"/>
        <end position="380"/>
    </location>
</feature>
<dbReference type="Gene3D" id="1.10.3210.10">
    <property type="entry name" value="Hypothetical protein af1432"/>
    <property type="match status" value="1"/>
</dbReference>
<evidence type="ECO:0000259" key="1">
    <source>
        <dbReference type="PROSITE" id="PS51832"/>
    </source>
</evidence>
<dbReference type="RefSeq" id="WP_268062220.1">
    <property type="nucleotide sequence ID" value="NZ_JAPQFJ010000016.1"/>
</dbReference>